<comment type="caution">
    <text evidence="3">The sequence shown here is derived from an EMBL/GenBank/DDBJ whole genome shotgun (WGS) entry which is preliminary data.</text>
</comment>
<evidence type="ECO:0000256" key="1">
    <source>
        <dbReference type="SAM" id="MobiDB-lite"/>
    </source>
</evidence>
<evidence type="ECO:0000313" key="4">
    <source>
        <dbReference type="Proteomes" id="UP001499978"/>
    </source>
</evidence>
<reference evidence="3 4" key="1">
    <citation type="journal article" date="2019" name="Int. J. Syst. Evol. Microbiol.">
        <title>The Global Catalogue of Microorganisms (GCM) 10K type strain sequencing project: providing services to taxonomists for standard genome sequencing and annotation.</title>
        <authorList>
            <consortium name="The Broad Institute Genomics Platform"/>
            <consortium name="The Broad Institute Genome Sequencing Center for Infectious Disease"/>
            <person name="Wu L."/>
            <person name="Ma J."/>
        </authorList>
    </citation>
    <scope>NUCLEOTIDE SEQUENCE [LARGE SCALE GENOMIC DNA]</scope>
    <source>
        <strain evidence="3 4">JCM 3367</strain>
    </source>
</reference>
<sequence length="135" mass="14671">MGDITTAFFDELAESDHQPMLRRAQGTIRFDIESGRTTKRWAVTIDRGAVTVSQKNRAADCVVRADGAVFDNLVTGAANTFAMMLRGQVVTDLEHPELLLLFHRFMRARQQAAAATAPPAAAGAGRARSAGRTKR</sequence>
<dbReference type="SUPFAM" id="SSF55718">
    <property type="entry name" value="SCP-like"/>
    <property type="match status" value="1"/>
</dbReference>
<protein>
    <recommendedName>
        <fullName evidence="2">SCP2 domain-containing protein</fullName>
    </recommendedName>
</protein>
<proteinExistence type="predicted"/>
<dbReference type="EMBL" id="BAAARY010000012">
    <property type="protein sequence ID" value="GAA2526549.1"/>
    <property type="molecule type" value="Genomic_DNA"/>
</dbReference>
<evidence type="ECO:0000313" key="3">
    <source>
        <dbReference type="EMBL" id="GAA2526549.1"/>
    </source>
</evidence>
<name>A0ABN3NLX3_9ACTN</name>
<organism evidence="3 4">
    <name type="scientific">Pilimelia columellifera subsp. columellifera</name>
    <dbReference type="NCBI Taxonomy" id="706583"/>
    <lineage>
        <taxon>Bacteria</taxon>
        <taxon>Bacillati</taxon>
        <taxon>Actinomycetota</taxon>
        <taxon>Actinomycetes</taxon>
        <taxon>Micromonosporales</taxon>
        <taxon>Micromonosporaceae</taxon>
        <taxon>Pilimelia</taxon>
    </lineage>
</organism>
<dbReference type="InterPro" id="IPR036527">
    <property type="entry name" value="SCP2_sterol-bd_dom_sf"/>
</dbReference>
<feature type="domain" description="SCP2" evidence="2">
    <location>
        <begin position="13"/>
        <end position="89"/>
    </location>
</feature>
<dbReference type="Proteomes" id="UP001499978">
    <property type="component" value="Unassembled WGS sequence"/>
</dbReference>
<feature type="compositionally biased region" description="Low complexity" evidence="1">
    <location>
        <begin position="115"/>
        <end position="128"/>
    </location>
</feature>
<dbReference type="InterPro" id="IPR003033">
    <property type="entry name" value="SCP2_sterol-bd_dom"/>
</dbReference>
<dbReference type="Gene3D" id="3.30.1050.10">
    <property type="entry name" value="SCP2 sterol-binding domain"/>
    <property type="match status" value="1"/>
</dbReference>
<feature type="region of interest" description="Disordered" evidence="1">
    <location>
        <begin position="115"/>
        <end position="135"/>
    </location>
</feature>
<accession>A0ABN3NLX3</accession>
<gene>
    <name evidence="3" type="ORF">GCM10010201_26610</name>
</gene>
<evidence type="ECO:0000259" key="2">
    <source>
        <dbReference type="Pfam" id="PF02036"/>
    </source>
</evidence>
<dbReference type="Pfam" id="PF02036">
    <property type="entry name" value="SCP2"/>
    <property type="match status" value="1"/>
</dbReference>
<dbReference type="RefSeq" id="WP_344172844.1">
    <property type="nucleotide sequence ID" value="NZ_BAAARY010000012.1"/>
</dbReference>
<keyword evidence="4" id="KW-1185">Reference proteome</keyword>